<dbReference type="PANTHER" id="PTHR11808">
    <property type="entry name" value="TRANS-SULFURATION ENZYME FAMILY MEMBER"/>
    <property type="match status" value="1"/>
</dbReference>
<dbReference type="NCBIfam" id="NF005758">
    <property type="entry name" value="PRK07582.1"/>
    <property type="match status" value="1"/>
</dbReference>
<comment type="caution">
    <text evidence="8">The sequence shown here is derived from an EMBL/GenBank/DDBJ whole genome shotgun (WGS) entry which is preliminary data.</text>
</comment>
<organism evidence="8 9">
    <name type="scientific">Mycolicibacterium hodleri</name>
    <dbReference type="NCBI Taxonomy" id="49897"/>
    <lineage>
        <taxon>Bacteria</taxon>
        <taxon>Bacillati</taxon>
        <taxon>Actinomycetota</taxon>
        <taxon>Actinomycetes</taxon>
        <taxon>Mycobacteriales</taxon>
        <taxon>Mycobacteriaceae</taxon>
        <taxon>Mycolicibacterium</taxon>
    </lineage>
</organism>
<evidence type="ECO:0000256" key="3">
    <source>
        <dbReference type="ARBA" id="ARBA00022898"/>
    </source>
</evidence>
<comment type="similarity">
    <text evidence="6">Belongs to the trans-sulfuration enzymes family.</text>
</comment>
<feature type="region of interest" description="Disordered" evidence="7">
    <location>
        <begin position="1"/>
        <end position="52"/>
    </location>
</feature>
<dbReference type="GO" id="GO:0009086">
    <property type="term" value="P:methionine biosynthetic process"/>
    <property type="evidence" value="ECO:0007669"/>
    <property type="project" value="UniProtKB-KW"/>
</dbReference>
<dbReference type="InterPro" id="IPR015422">
    <property type="entry name" value="PyrdxlP-dep_Trfase_small"/>
</dbReference>
<dbReference type="Gene3D" id="3.40.640.10">
    <property type="entry name" value="Type I PLP-dependent aspartate aminotransferase-like (Major domain)"/>
    <property type="match status" value="1"/>
</dbReference>
<dbReference type="GO" id="GO:0004123">
    <property type="term" value="F:cystathionine gamma-lyase activity"/>
    <property type="evidence" value="ECO:0007669"/>
    <property type="project" value="TreeGrafter"/>
</dbReference>
<dbReference type="RefSeq" id="WP_140687752.1">
    <property type="nucleotide sequence ID" value="NZ_RCZG01000001.1"/>
</dbReference>
<dbReference type="Pfam" id="PF01053">
    <property type="entry name" value="Cys_Met_Meta_PP"/>
    <property type="match status" value="1"/>
</dbReference>
<dbReference type="Gene3D" id="3.90.1150.10">
    <property type="entry name" value="Aspartate Aminotransferase, domain 1"/>
    <property type="match status" value="1"/>
</dbReference>
<comment type="cofactor">
    <cofactor evidence="1 6">
        <name>pyridoxal 5'-phosphate</name>
        <dbReference type="ChEBI" id="CHEBI:597326"/>
    </cofactor>
</comment>
<evidence type="ECO:0000256" key="5">
    <source>
        <dbReference type="PIRSR" id="PIRSR001434-2"/>
    </source>
</evidence>
<gene>
    <name evidence="8" type="ORF">EAH80_02750</name>
</gene>
<dbReference type="GO" id="GO:0030170">
    <property type="term" value="F:pyridoxal phosphate binding"/>
    <property type="evidence" value="ECO:0007669"/>
    <property type="project" value="InterPro"/>
</dbReference>
<dbReference type="GO" id="GO:0005737">
    <property type="term" value="C:cytoplasm"/>
    <property type="evidence" value="ECO:0007669"/>
    <property type="project" value="TreeGrafter"/>
</dbReference>
<keyword evidence="4" id="KW-0028">Amino-acid biosynthesis</keyword>
<evidence type="ECO:0000256" key="1">
    <source>
        <dbReference type="ARBA" id="ARBA00001933"/>
    </source>
</evidence>
<dbReference type="InterPro" id="IPR015424">
    <property type="entry name" value="PyrdxlP-dep_Trfase"/>
</dbReference>
<dbReference type="Proteomes" id="UP000320095">
    <property type="component" value="Unassembled WGS sequence"/>
</dbReference>
<keyword evidence="8" id="KW-0456">Lyase</keyword>
<comment type="subunit">
    <text evidence="2">Homotetramer.</text>
</comment>
<evidence type="ECO:0000256" key="2">
    <source>
        <dbReference type="ARBA" id="ARBA00011881"/>
    </source>
</evidence>
<protein>
    <submittedName>
        <fullName evidence="8">Cystathionine gamma-lyase</fullName>
        <ecNumber evidence="8">4.4.1.1</ecNumber>
    </submittedName>
</protein>
<keyword evidence="4" id="KW-0486">Methionine biosynthesis</keyword>
<dbReference type="AlphaFoldDB" id="A0A502EI75"/>
<keyword evidence="3 5" id="KW-0663">Pyridoxal phosphate</keyword>
<dbReference type="SUPFAM" id="SSF53383">
    <property type="entry name" value="PLP-dependent transferases"/>
    <property type="match status" value="1"/>
</dbReference>
<reference evidence="8 9" key="1">
    <citation type="journal article" date="2019" name="Environ. Microbiol.">
        <title>Species interactions and distinct microbial communities in high Arctic permafrost affected cryosols are associated with the CH4 and CO2 gas fluxes.</title>
        <authorList>
            <person name="Altshuler I."/>
            <person name="Hamel J."/>
            <person name="Turney S."/>
            <person name="Magnuson E."/>
            <person name="Levesque R."/>
            <person name="Greer C."/>
            <person name="Whyte L.G."/>
        </authorList>
    </citation>
    <scope>NUCLEOTIDE SEQUENCE [LARGE SCALE GENOMIC DNA]</scope>
    <source>
        <strain evidence="8 9">S5.20</strain>
    </source>
</reference>
<dbReference type="InterPro" id="IPR000277">
    <property type="entry name" value="Cys/Met-Metab_PyrdxlP-dep_enz"/>
</dbReference>
<evidence type="ECO:0000256" key="6">
    <source>
        <dbReference type="RuleBase" id="RU362118"/>
    </source>
</evidence>
<evidence type="ECO:0000313" key="9">
    <source>
        <dbReference type="Proteomes" id="UP000320095"/>
    </source>
</evidence>
<evidence type="ECO:0000313" key="8">
    <source>
        <dbReference type="EMBL" id="TPG36844.1"/>
    </source>
</evidence>
<dbReference type="PANTHER" id="PTHR11808:SF85">
    <property type="entry name" value="CYSTATHIONINE GAMMA-LYASE-RELATED"/>
    <property type="match status" value="1"/>
</dbReference>
<proteinExistence type="inferred from homology"/>
<evidence type="ECO:0000256" key="7">
    <source>
        <dbReference type="SAM" id="MobiDB-lite"/>
    </source>
</evidence>
<evidence type="ECO:0000256" key="4">
    <source>
        <dbReference type="ARBA" id="ARBA00023167"/>
    </source>
</evidence>
<sequence length="367" mass="38426">MSGQYGDSTRTVKASASQNVPGQPVTSPPLPASAYHLSEDESRPLDTYGRSSNPTWRQFESALADLEGATSALSFGSGMAAITSVLRVLAKPGTVLVVPADGYYQVRRYAAEYLAPLGVDVREVSAADMCAAAESADVVVAETPVNPTLDVVDLHRLALTCRGRGATLVVDNTTPTPLGQQPLSLGADVVVASATKALSGHSDVIAGYAASCHAELMAAVERERLLGGAILGPFEAWLALRSLGSAGLRFERQCQNALAMAFTLRDHPAVRAVRYPGLPDDPAHDVACAQMKRFGGLVAFELADAAAVHRLVERSDLAVAATSFGGLHTSVDRRARWGDPVPAGFARMSMGIEDTDDLISDVTAALG</sequence>
<dbReference type="EC" id="4.4.1.1" evidence="8"/>
<dbReference type="PIRSF" id="PIRSF001434">
    <property type="entry name" value="CGS"/>
    <property type="match status" value="1"/>
</dbReference>
<dbReference type="InterPro" id="IPR015421">
    <property type="entry name" value="PyrdxlP-dep_Trfase_major"/>
</dbReference>
<feature type="compositionally biased region" description="Polar residues" evidence="7">
    <location>
        <begin position="1"/>
        <end position="25"/>
    </location>
</feature>
<keyword evidence="9" id="KW-1185">Reference proteome</keyword>
<feature type="modified residue" description="N6-(pyridoxal phosphate)lysine" evidence="5">
    <location>
        <position position="196"/>
    </location>
</feature>
<name>A0A502EI75_9MYCO</name>
<accession>A0A502EI75</accession>
<dbReference type="EMBL" id="RCZG01000001">
    <property type="protein sequence ID" value="TPG36844.1"/>
    <property type="molecule type" value="Genomic_DNA"/>
</dbReference>
<dbReference type="GO" id="GO:0019343">
    <property type="term" value="P:cysteine biosynthetic process via cystathionine"/>
    <property type="evidence" value="ECO:0007669"/>
    <property type="project" value="TreeGrafter"/>
</dbReference>
<dbReference type="OrthoDB" id="9780685at2"/>
<dbReference type="GO" id="GO:0019346">
    <property type="term" value="P:transsulfuration"/>
    <property type="evidence" value="ECO:0007669"/>
    <property type="project" value="InterPro"/>
</dbReference>